<evidence type="ECO:0000256" key="12">
    <source>
        <dbReference type="ARBA" id="ARBA00023136"/>
    </source>
</evidence>
<keyword evidence="10 13" id="KW-0408">Iron</keyword>
<feature type="compositionally biased region" description="Polar residues" evidence="14">
    <location>
        <begin position="508"/>
        <end position="522"/>
    </location>
</feature>
<evidence type="ECO:0000256" key="14">
    <source>
        <dbReference type="SAM" id="MobiDB-lite"/>
    </source>
</evidence>
<accession>A0A0D7ADC2</accession>
<feature type="transmembrane region" description="Helical" evidence="15">
    <location>
        <begin position="6"/>
        <end position="23"/>
    </location>
</feature>
<dbReference type="OrthoDB" id="1470350at2759"/>
<dbReference type="InterPro" id="IPR036396">
    <property type="entry name" value="Cyt_P450_sf"/>
</dbReference>
<dbReference type="Pfam" id="PF00067">
    <property type="entry name" value="p450"/>
    <property type="match status" value="1"/>
</dbReference>
<keyword evidence="6 15" id="KW-0812">Transmembrane</keyword>
<evidence type="ECO:0000313" key="16">
    <source>
        <dbReference type="EMBL" id="KIY48863.1"/>
    </source>
</evidence>
<dbReference type="EMBL" id="KN881805">
    <property type="protein sequence ID" value="KIY48863.1"/>
    <property type="molecule type" value="Genomic_DNA"/>
</dbReference>
<comment type="subcellular location">
    <subcellularLocation>
        <location evidence="2">Membrane</location>
    </subcellularLocation>
</comment>
<dbReference type="InterPro" id="IPR050121">
    <property type="entry name" value="Cytochrome_P450_monoxygenase"/>
</dbReference>
<comment type="cofactor">
    <cofactor evidence="1 13">
        <name>heme</name>
        <dbReference type="ChEBI" id="CHEBI:30413"/>
    </cofactor>
</comment>
<evidence type="ECO:0000256" key="6">
    <source>
        <dbReference type="ARBA" id="ARBA00022692"/>
    </source>
</evidence>
<organism evidence="16 17">
    <name type="scientific">Fistulina hepatica ATCC 64428</name>
    <dbReference type="NCBI Taxonomy" id="1128425"/>
    <lineage>
        <taxon>Eukaryota</taxon>
        <taxon>Fungi</taxon>
        <taxon>Dikarya</taxon>
        <taxon>Basidiomycota</taxon>
        <taxon>Agaricomycotina</taxon>
        <taxon>Agaricomycetes</taxon>
        <taxon>Agaricomycetidae</taxon>
        <taxon>Agaricales</taxon>
        <taxon>Fistulinaceae</taxon>
        <taxon>Fistulina</taxon>
    </lineage>
</organism>
<dbReference type="PANTHER" id="PTHR24305:SF166">
    <property type="entry name" value="CYTOCHROME P450 12A4, MITOCHONDRIAL-RELATED"/>
    <property type="match status" value="1"/>
</dbReference>
<proteinExistence type="inferred from homology"/>
<dbReference type="PANTHER" id="PTHR24305">
    <property type="entry name" value="CYTOCHROME P450"/>
    <property type="match status" value="1"/>
</dbReference>
<evidence type="ECO:0000256" key="8">
    <source>
        <dbReference type="ARBA" id="ARBA00022989"/>
    </source>
</evidence>
<evidence type="ECO:0000256" key="5">
    <source>
        <dbReference type="ARBA" id="ARBA00022617"/>
    </source>
</evidence>
<keyword evidence="17" id="KW-1185">Reference proteome</keyword>
<evidence type="ECO:0000256" key="10">
    <source>
        <dbReference type="ARBA" id="ARBA00023004"/>
    </source>
</evidence>
<dbReference type="CDD" id="cd11069">
    <property type="entry name" value="CYP_FUM15-like"/>
    <property type="match status" value="1"/>
</dbReference>
<dbReference type="GO" id="GO:0020037">
    <property type="term" value="F:heme binding"/>
    <property type="evidence" value="ECO:0007669"/>
    <property type="project" value="InterPro"/>
</dbReference>
<dbReference type="Proteomes" id="UP000054144">
    <property type="component" value="Unassembled WGS sequence"/>
</dbReference>
<evidence type="ECO:0000256" key="7">
    <source>
        <dbReference type="ARBA" id="ARBA00022723"/>
    </source>
</evidence>
<gene>
    <name evidence="16" type="ORF">FISHEDRAFT_42497</name>
</gene>
<dbReference type="InterPro" id="IPR002403">
    <property type="entry name" value="Cyt_P450_E_grp-IV"/>
</dbReference>
<evidence type="ECO:0000256" key="11">
    <source>
        <dbReference type="ARBA" id="ARBA00023033"/>
    </source>
</evidence>
<keyword evidence="11" id="KW-0503">Monooxygenase</keyword>
<feature type="binding site" description="axial binding residue" evidence="13">
    <location>
        <position position="467"/>
    </location>
    <ligand>
        <name>heme</name>
        <dbReference type="ChEBI" id="CHEBI:30413"/>
    </ligand>
    <ligandPart>
        <name>Fe</name>
        <dbReference type="ChEBI" id="CHEBI:18248"/>
    </ligandPart>
</feature>
<evidence type="ECO:0000256" key="15">
    <source>
        <dbReference type="SAM" id="Phobius"/>
    </source>
</evidence>
<protein>
    <submittedName>
        <fullName evidence="16">Cytochrome P450</fullName>
    </submittedName>
</protein>
<reference evidence="16 17" key="1">
    <citation type="journal article" date="2015" name="Fungal Genet. Biol.">
        <title>Evolution of novel wood decay mechanisms in Agaricales revealed by the genome sequences of Fistulina hepatica and Cylindrobasidium torrendii.</title>
        <authorList>
            <person name="Floudas D."/>
            <person name="Held B.W."/>
            <person name="Riley R."/>
            <person name="Nagy L.G."/>
            <person name="Koehler G."/>
            <person name="Ransdell A.S."/>
            <person name="Younus H."/>
            <person name="Chow J."/>
            <person name="Chiniquy J."/>
            <person name="Lipzen A."/>
            <person name="Tritt A."/>
            <person name="Sun H."/>
            <person name="Haridas S."/>
            <person name="LaButti K."/>
            <person name="Ohm R.A."/>
            <person name="Kues U."/>
            <person name="Blanchette R.A."/>
            <person name="Grigoriev I.V."/>
            <person name="Minto R.E."/>
            <person name="Hibbett D.S."/>
        </authorList>
    </citation>
    <scope>NUCLEOTIDE SEQUENCE [LARGE SCALE GENOMIC DNA]</scope>
    <source>
        <strain evidence="16 17">ATCC 64428</strain>
    </source>
</reference>
<dbReference type="GO" id="GO:0004497">
    <property type="term" value="F:monooxygenase activity"/>
    <property type="evidence" value="ECO:0007669"/>
    <property type="project" value="UniProtKB-KW"/>
</dbReference>
<sequence>MPYLYLVTVPAAIVFLYGALYLYRDLSSGLRDLHGPNNSNWLLGHLPKMFRTDITWTEFSFRWMQQYGPTFKYHTVFGRQQLFTADPKAIRHILNSDHIYTKPESARYLLLQVFGRGLPVTEGDEHKTQRRVLNPAFGPSAIRGQTKIFAEYASKLRDTWLDKLSKIGADSIEVDVVSWFGRLTLDVIGTAGFNYEFNALKGYVSELKEAYSTMFKSWPAYRLRAFIPAFRIFPMNEGVEFVSARETLDHLGRQFLHDAQVSASQQGEAEEKTSKARDLLSLLVRANTASDIHASMRMSDEDVISQVPTFILAAHETTSIGITWTLFALTQHLEVQGKLRDELVDVKTDCPTMDELNALPYLDRVVRESLRVYSPVCNTARIADADDVIPLSRPIVDKRGVQRHEIRIKRGLNIQIPIQIMNKDPDVWGDDAKEFRPDRWIVPPEGAKTMPGVWGNQMTFLGGPHSCIGYRFALTEIKIALFVLLRAFNFETTLREEDLMRKDTMTQQPVLRSAPQSGSQLPLTIRPIAR</sequence>
<name>A0A0D7ADC2_9AGAR</name>
<keyword evidence="9" id="KW-0560">Oxidoreductase</keyword>
<evidence type="ECO:0000256" key="3">
    <source>
        <dbReference type="ARBA" id="ARBA00004721"/>
    </source>
</evidence>
<dbReference type="GO" id="GO:0016020">
    <property type="term" value="C:membrane"/>
    <property type="evidence" value="ECO:0007669"/>
    <property type="project" value="UniProtKB-SubCell"/>
</dbReference>
<dbReference type="AlphaFoldDB" id="A0A0D7ADC2"/>
<dbReference type="Gene3D" id="1.10.630.10">
    <property type="entry name" value="Cytochrome P450"/>
    <property type="match status" value="1"/>
</dbReference>
<keyword evidence="12 15" id="KW-0472">Membrane</keyword>
<keyword evidence="7 13" id="KW-0479">Metal-binding</keyword>
<evidence type="ECO:0000313" key="17">
    <source>
        <dbReference type="Proteomes" id="UP000054144"/>
    </source>
</evidence>
<dbReference type="PRINTS" id="PR00465">
    <property type="entry name" value="EP450IV"/>
</dbReference>
<comment type="similarity">
    <text evidence="4">Belongs to the cytochrome P450 family.</text>
</comment>
<comment type="pathway">
    <text evidence="3">Secondary metabolite biosynthesis; terpenoid biosynthesis.</text>
</comment>
<feature type="region of interest" description="Disordered" evidence="14">
    <location>
        <begin position="508"/>
        <end position="530"/>
    </location>
</feature>
<evidence type="ECO:0000256" key="4">
    <source>
        <dbReference type="ARBA" id="ARBA00010617"/>
    </source>
</evidence>
<evidence type="ECO:0000256" key="1">
    <source>
        <dbReference type="ARBA" id="ARBA00001971"/>
    </source>
</evidence>
<dbReference type="InterPro" id="IPR001128">
    <property type="entry name" value="Cyt_P450"/>
</dbReference>
<keyword evidence="8 15" id="KW-1133">Transmembrane helix</keyword>
<evidence type="ECO:0000256" key="2">
    <source>
        <dbReference type="ARBA" id="ARBA00004370"/>
    </source>
</evidence>
<dbReference type="GO" id="GO:0016705">
    <property type="term" value="F:oxidoreductase activity, acting on paired donors, with incorporation or reduction of molecular oxygen"/>
    <property type="evidence" value="ECO:0007669"/>
    <property type="project" value="InterPro"/>
</dbReference>
<keyword evidence="5 13" id="KW-0349">Heme</keyword>
<evidence type="ECO:0000256" key="9">
    <source>
        <dbReference type="ARBA" id="ARBA00023002"/>
    </source>
</evidence>
<evidence type="ECO:0000256" key="13">
    <source>
        <dbReference type="PIRSR" id="PIRSR602403-1"/>
    </source>
</evidence>
<dbReference type="PRINTS" id="PR00385">
    <property type="entry name" value="P450"/>
</dbReference>
<dbReference type="GO" id="GO:0005506">
    <property type="term" value="F:iron ion binding"/>
    <property type="evidence" value="ECO:0007669"/>
    <property type="project" value="InterPro"/>
</dbReference>
<dbReference type="SUPFAM" id="SSF48264">
    <property type="entry name" value="Cytochrome P450"/>
    <property type="match status" value="1"/>
</dbReference>